<proteinExistence type="predicted"/>
<accession>A0ABQ9T7C7</accession>
<gene>
    <name evidence="2" type="ORF">CPAR01_01023</name>
</gene>
<dbReference type="GeneID" id="85369212"/>
<evidence type="ECO:0000313" key="2">
    <source>
        <dbReference type="EMBL" id="KAK1547056.1"/>
    </source>
</evidence>
<organism evidence="2 3">
    <name type="scientific">Colletotrichum paranaense</name>
    <dbReference type="NCBI Taxonomy" id="1914294"/>
    <lineage>
        <taxon>Eukaryota</taxon>
        <taxon>Fungi</taxon>
        <taxon>Dikarya</taxon>
        <taxon>Ascomycota</taxon>
        <taxon>Pezizomycotina</taxon>
        <taxon>Sordariomycetes</taxon>
        <taxon>Hypocreomycetidae</taxon>
        <taxon>Glomerellales</taxon>
        <taxon>Glomerellaceae</taxon>
        <taxon>Colletotrichum</taxon>
        <taxon>Colletotrichum acutatum species complex</taxon>
    </lineage>
</organism>
<reference evidence="2 3" key="1">
    <citation type="submission" date="2016-10" db="EMBL/GenBank/DDBJ databases">
        <title>The genome sequence of Colletotrichum fioriniae PJ7.</title>
        <authorList>
            <person name="Baroncelli R."/>
        </authorList>
    </citation>
    <scope>NUCLEOTIDE SEQUENCE [LARGE SCALE GENOMIC DNA]</scope>
    <source>
        <strain evidence="2 3">IMI 384185</strain>
    </source>
</reference>
<comment type="caution">
    <text evidence="2">The sequence shown here is derived from an EMBL/GenBank/DDBJ whole genome shotgun (WGS) entry which is preliminary data.</text>
</comment>
<evidence type="ECO:0000313" key="3">
    <source>
        <dbReference type="Proteomes" id="UP001241169"/>
    </source>
</evidence>
<feature type="compositionally biased region" description="Polar residues" evidence="1">
    <location>
        <begin position="1"/>
        <end position="10"/>
    </location>
</feature>
<name>A0ABQ9T7C7_9PEZI</name>
<sequence length="111" mass="12168">MLASSTTSRPSGPLASDRIRHVGSQSNGVYDQTGEISQSDQQQAESNAVPPPFNQTFTFHMHGQNDLDQVENAQSYLTAQLIITQLLNEAHFDRCGPYAAVKSATMRTEEV</sequence>
<feature type="compositionally biased region" description="Polar residues" evidence="1">
    <location>
        <begin position="23"/>
        <end position="46"/>
    </location>
</feature>
<feature type="region of interest" description="Disordered" evidence="1">
    <location>
        <begin position="1"/>
        <end position="54"/>
    </location>
</feature>
<dbReference type="Proteomes" id="UP001241169">
    <property type="component" value="Unassembled WGS sequence"/>
</dbReference>
<protein>
    <submittedName>
        <fullName evidence="2">Uncharacterized protein</fullName>
    </submittedName>
</protein>
<keyword evidence="3" id="KW-1185">Reference proteome</keyword>
<dbReference type="EMBL" id="MOPA01000001">
    <property type="protein sequence ID" value="KAK1547056.1"/>
    <property type="molecule type" value="Genomic_DNA"/>
</dbReference>
<dbReference type="RefSeq" id="XP_060356170.1">
    <property type="nucleotide sequence ID" value="XM_060485313.1"/>
</dbReference>
<evidence type="ECO:0000256" key="1">
    <source>
        <dbReference type="SAM" id="MobiDB-lite"/>
    </source>
</evidence>